<comment type="caution">
    <text evidence="2">The sequence shown here is derived from an EMBL/GenBank/DDBJ whole genome shotgun (WGS) entry which is preliminary data.</text>
</comment>
<protein>
    <recommendedName>
        <fullName evidence="4">DUF2306 domain-containing protein</fullName>
    </recommendedName>
</protein>
<gene>
    <name evidence="2" type="ORF">PACILC2_11830</name>
</gene>
<accession>A0ABQ4N380</accession>
<feature type="transmembrane region" description="Helical" evidence="1">
    <location>
        <begin position="59"/>
        <end position="79"/>
    </location>
</feature>
<evidence type="ECO:0000313" key="3">
    <source>
        <dbReference type="Proteomes" id="UP000680304"/>
    </source>
</evidence>
<dbReference type="EMBL" id="BOVJ01000039">
    <property type="protein sequence ID" value="GIQ62615.1"/>
    <property type="molecule type" value="Genomic_DNA"/>
</dbReference>
<keyword evidence="1" id="KW-1133">Transmembrane helix</keyword>
<organism evidence="2 3">
    <name type="scientific">Paenibacillus cisolokensis</name>
    <dbReference type="NCBI Taxonomy" id="1658519"/>
    <lineage>
        <taxon>Bacteria</taxon>
        <taxon>Bacillati</taxon>
        <taxon>Bacillota</taxon>
        <taxon>Bacilli</taxon>
        <taxon>Bacillales</taxon>
        <taxon>Paenibacillaceae</taxon>
        <taxon>Paenibacillus</taxon>
    </lineage>
</organism>
<reference evidence="2 3" key="1">
    <citation type="submission" date="2021-04" db="EMBL/GenBank/DDBJ databases">
        <title>Draft genome sequence of Paenibacillus cisolokensis, LC2-13A.</title>
        <authorList>
            <person name="Uke A."/>
            <person name="Chhe C."/>
            <person name="Baramee S."/>
            <person name="Kosugi A."/>
        </authorList>
    </citation>
    <scope>NUCLEOTIDE SEQUENCE [LARGE SCALE GENOMIC DNA]</scope>
    <source>
        <strain evidence="2 3">LC2-13A</strain>
    </source>
</reference>
<sequence>MKPMKKQKTLYGFVAFTAVLFILHTLVKNYMIDPEAWGFLSRKTGLQRELNVPIWLKVMYVHVAFACIAMAAGLLNFSNRLFEKSRRFHRVNGYIYFVSVLVVIVTSGYMAPYATGGKISSIGFNVLNTIWLIITIAALVHIKMKRIDRHRNWMIRSYVFCYTNMLIHLVTFLFHQGFGLAYAAGYTIGLYSSIVLLLIIAEIIIKKADGVGRINRFEYIPKTYAPMLR</sequence>
<dbReference type="Pfam" id="PF10067">
    <property type="entry name" value="DUF2306"/>
    <property type="match status" value="1"/>
</dbReference>
<keyword evidence="1" id="KW-0812">Transmembrane</keyword>
<proteinExistence type="predicted"/>
<keyword evidence="3" id="KW-1185">Reference proteome</keyword>
<feature type="transmembrane region" description="Helical" evidence="1">
    <location>
        <begin position="91"/>
        <end position="110"/>
    </location>
</feature>
<evidence type="ECO:0008006" key="4">
    <source>
        <dbReference type="Google" id="ProtNLM"/>
    </source>
</evidence>
<keyword evidence="1" id="KW-0472">Membrane</keyword>
<feature type="transmembrane region" description="Helical" evidence="1">
    <location>
        <begin position="9"/>
        <end position="27"/>
    </location>
</feature>
<name>A0ABQ4N380_9BACL</name>
<evidence type="ECO:0000256" key="1">
    <source>
        <dbReference type="SAM" id="Phobius"/>
    </source>
</evidence>
<dbReference type="InterPro" id="IPR018750">
    <property type="entry name" value="DUF2306_membrane"/>
</dbReference>
<feature type="transmembrane region" description="Helical" evidence="1">
    <location>
        <begin position="122"/>
        <end position="142"/>
    </location>
</feature>
<feature type="transmembrane region" description="Helical" evidence="1">
    <location>
        <begin position="180"/>
        <end position="205"/>
    </location>
</feature>
<evidence type="ECO:0000313" key="2">
    <source>
        <dbReference type="EMBL" id="GIQ62615.1"/>
    </source>
</evidence>
<dbReference type="Proteomes" id="UP000680304">
    <property type="component" value="Unassembled WGS sequence"/>
</dbReference>
<feature type="transmembrane region" description="Helical" evidence="1">
    <location>
        <begin position="154"/>
        <end position="174"/>
    </location>
</feature>